<evidence type="ECO:0000256" key="6">
    <source>
        <dbReference type="ARBA" id="ARBA00022839"/>
    </source>
</evidence>
<dbReference type="GO" id="GO:0005524">
    <property type="term" value="F:ATP binding"/>
    <property type="evidence" value="ECO:0007669"/>
    <property type="project" value="UniProtKB-UniRule"/>
</dbReference>
<evidence type="ECO:0000256" key="7">
    <source>
        <dbReference type="ARBA" id="ARBA00022840"/>
    </source>
</evidence>
<evidence type="ECO:0000256" key="9">
    <source>
        <dbReference type="ARBA" id="ARBA00023204"/>
    </source>
</evidence>
<reference evidence="19 20" key="1">
    <citation type="submission" date="2016-10" db="EMBL/GenBank/DDBJ databases">
        <authorList>
            <person name="de Groot N.N."/>
        </authorList>
    </citation>
    <scope>NUCLEOTIDE SEQUENCE [LARGE SCALE GENOMIC DNA]</scope>
    <source>
        <strain evidence="19 20">DSM 26915</strain>
    </source>
</reference>
<dbReference type="InterPro" id="IPR000212">
    <property type="entry name" value="DNA_helicase_UvrD/REP"/>
</dbReference>
<keyword evidence="20" id="KW-1185">Reference proteome</keyword>
<keyword evidence="6" id="KW-0269">Exonuclease</keyword>
<dbReference type="SUPFAM" id="SSF52540">
    <property type="entry name" value="P-loop containing nucleoside triphosphate hydrolases"/>
    <property type="match status" value="1"/>
</dbReference>
<protein>
    <recommendedName>
        <fullName evidence="12">DNA 3'-5' helicase</fullName>
        <ecNumber evidence="12">5.6.2.4</ecNumber>
    </recommendedName>
    <alternativeName>
        <fullName evidence="13">DNA 3'-5' helicase II</fullName>
    </alternativeName>
</protein>
<dbReference type="GO" id="GO:0004527">
    <property type="term" value="F:exonuclease activity"/>
    <property type="evidence" value="ECO:0007669"/>
    <property type="project" value="UniProtKB-KW"/>
</dbReference>
<keyword evidence="10" id="KW-0413">Isomerase</keyword>
<dbReference type="PANTHER" id="PTHR11070">
    <property type="entry name" value="UVRD / RECB / PCRA DNA HELICASE FAMILY MEMBER"/>
    <property type="match status" value="1"/>
</dbReference>
<keyword evidence="1" id="KW-0540">Nuclease</keyword>
<accession>A0A1H5Z5K5</accession>
<feature type="domain" description="UvrD-like helicase C-terminal" evidence="18">
    <location>
        <begin position="512"/>
        <end position="779"/>
    </location>
</feature>
<dbReference type="GO" id="GO:0000725">
    <property type="term" value="P:recombinational repair"/>
    <property type="evidence" value="ECO:0007669"/>
    <property type="project" value="TreeGrafter"/>
</dbReference>
<dbReference type="InterPro" id="IPR014151">
    <property type="entry name" value="DNA_helicase_AddA"/>
</dbReference>
<evidence type="ECO:0000256" key="10">
    <source>
        <dbReference type="ARBA" id="ARBA00023235"/>
    </source>
</evidence>
<dbReference type="InterPro" id="IPR011335">
    <property type="entry name" value="Restrct_endonuc-II-like"/>
</dbReference>
<dbReference type="InterPro" id="IPR038726">
    <property type="entry name" value="PDDEXK_AddAB-type"/>
</dbReference>
<evidence type="ECO:0000256" key="15">
    <source>
        <dbReference type="PROSITE-ProRule" id="PRU00560"/>
    </source>
</evidence>
<dbReference type="RefSeq" id="WP_103910740.1">
    <property type="nucleotide sequence ID" value="NZ_FNUZ01000003.1"/>
</dbReference>
<evidence type="ECO:0000256" key="12">
    <source>
        <dbReference type="ARBA" id="ARBA00034808"/>
    </source>
</evidence>
<dbReference type="PROSITE" id="PS51198">
    <property type="entry name" value="UVRD_HELICASE_ATP_BIND"/>
    <property type="match status" value="1"/>
</dbReference>
<gene>
    <name evidence="19" type="ORF">SAMN04488045_2433</name>
</gene>
<keyword evidence="9" id="KW-0234">DNA repair</keyword>
<dbReference type="NCBIfam" id="TIGR02784">
    <property type="entry name" value="addA_alphas"/>
    <property type="match status" value="1"/>
</dbReference>
<dbReference type="InterPro" id="IPR014016">
    <property type="entry name" value="UvrD-like_ATP-bd"/>
</dbReference>
<dbReference type="InterPro" id="IPR011604">
    <property type="entry name" value="PDDEXK-like_dom_sf"/>
</dbReference>
<evidence type="ECO:0000256" key="2">
    <source>
        <dbReference type="ARBA" id="ARBA00022741"/>
    </source>
</evidence>
<dbReference type="Proteomes" id="UP000236752">
    <property type="component" value="Unassembled WGS sequence"/>
</dbReference>
<feature type="domain" description="UvrD-like helicase ATP-binding" evidence="17">
    <location>
        <begin position="3"/>
        <end position="479"/>
    </location>
</feature>
<feature type="binding site" evidence="15">
    <location>
        <begin position="24"/>
        <end position="31"/>
    </location>
    <ligand>
        <name>ATP</name>
        <dbReference type="ChEBI" id="CHEBI:30616"/>
    </ligand>
</feature>
<dbReference type="OrthoDB" id="9810135at2"/>
<dbReference type="EC" id="5.6.2.4" evidence="12"/>
<evidence type="ECO:0000256" key="5">
    <source>
        <dbReference type="ARBA" id="ARBA00022806"/>
    </source>
</evidence>
<organism evidence="19 20">
    <name type="scientific">Thalassococcus halodurans</name>
    <dbReference type="NCBI Taxonomy" id="373675"/>
    <lineage>
        <taxon>Bacteria</taxon>
        <taxon>Pseudomonadati</taxon>
        <taxon>Pseudomonadota</taxon>
        <taxon>Alphaproteobacteria</taxon>
        <taxon>Rhodobacterales</taxon>
        <taxon>Roseobacteraceae</taxon>
        <taxon>Thalassococcus</taxon>
    </lineage>
</organism>
<evidence type="ECO:0000313" key="19">
    <source>
        <dbReference type="EMBL" id="SEG31572.1"/>
    </source>
</evidence>
<dbReference type="Pfam" id="PF13361">
    <property type="entry name" value="UvrD_C"/>
    <property type="match status" value="1"/>
</dbReference>
<comment type="catalytic activity">
    <reaction evidence="11">
        <text>Couples ATP hydrolysis with the unwinding of duplex DNA by translocating in the 3'-5' direction.</text>
        <dbReference type="EC" id="5.6.2.4"/>
    </reaction>
</comment>
<dbReference type="SUPFAM" id="SSF52980">
    <property type="entry name" value="Restriction endonuclease-like"/>
    <property type="match status" value="1"/>
</dbReference>
<dbReference type="PROSITE" id="PS51217">
    <property type="entry name" value="UVRD_HELICASE_CTER"/>
    <property type="match status" value="1"/>
</dbReference>
<feature type="region of interest" description="Disordered" evidence="16">
    <location>
        <begin position="904"/>
        <end position="950"/>
    </location>
</feature>
<dbReference type="Pfam" id="PF12705">
    <property type="entry name" value="PDDEXK_1"/>
    <property type="match status" value="1"/>
</dbReference>
<dbReference type="Gene3D" id="1.10.486.10">
    <property type="entry name" value="PCRA, domain 4"/>
    <property type="match status" value="1"/>
</dbReference>
<proteinExistence type="predicted"/>
<dbReference type="GO" id="GO:0043138">
    <property type="term" value="F:3'-5' DNA helicase activity"/>
    <property type="evidence" value="ECO:0007669"/>
    <property type="project" value="UniProtKB-EC"/>
</dbReference>
<dbReference type="AlphaFoldDB" id="A0A1H5Z5K5"/>
<dbReference type="Gene3D" id="3.40.50.300">
    <property type="entry name" value="P-loop containing nucleotide triphosphate hydrolases"/>
    <property type="match status" value="3"/>
</dbReference>
<evidence type="ECO:0000313" key="20">
    <source>
        <dbReference type="Proteomes" id="UP000236752"/>
    </source>
</evidence>
<dbReference type="GO" id="GO:0033202">
    <property type="term" value="C:DNA helicase complex"/>
    <property type="evidence" value="ECO:0007669"/>
    <property type="project" value="TreeGrafter"/>
</dbReference>
<evidence type="ECO:0000256" key="4">
    <source>
        <dbReference type="ARBA" id="ARBA00022801"/>
    </source>
</evidence>
<dbReference type="InterPro" id="IPR014017">
    <property type="entry name" value="DNA_helicase_UvrD-like_C"/>
</dbReference>
<feature type="compositionally biased region" description="Low complexity" evidence="16">
    <location>
        <begin position="922"/>
        <end position="932"/>
    </location>
</feature>
<keyword evidence="7 15" id="KW-0067">ATP-binding</keyword>
<dbReference type="Pfam" id="PF00580">
    <property type="entry name" value="UvrD-helicase"/>
    <property type="match status" value="1"/>
</dbReference>
<keyword evidence="2 15" id="KW-0547">Nucleotide-binding</keyword>
<sequence length="1118" mass="123314">MKRDEATLRQIAAAQPDQSVWLSANAGSGKTRVLIDRVARLLLQGVAPENILCLTYTKAAATEMQNRLFVRLGEWAMLGDSQLRDELAKLGDETEFTKTYMQKARTLFARAIEAPGGLRIQTIHSFCAALLRRFPLEAKVSPQFREMDDRSAELLRAEVLDRMADGEHSDLVTRVASYFTDTEDSFDQMIQTLLGHKSAFNPPRQPEDIFASYGLDAGASEESVLQSVFLGSETAFLAELVPHMQSSGSTDQKAAAVFSTVKQADMAALTALEGVLLYGGTAKDPFGPKTGSVPTKGLRKKAPIDSACDQLDQLMERVASARETRLALLAARRDIALHQFAQVFLPMYEEAKLLKGWLDFDDLIEKARALLSDELVAEWVLYRLDGGIDHILVDEAQDTSPIQWDVIERLAREFTSGEGARADVLRTIFVVGDKKQSIYSFQGADPREFDRMRADFAERLGQTETPLASRSLSHSFRSAGAVLKVVDATFDGRDASGFTQEEKHIAFFEDLPGRVDLWPAIPKAEKEDKDVWFEPVDRVSETHADVVLAGQIADFIHHQIKAKTPLPGGKAARPMKAGDVLILVRRRARLFNEIIRACKVRGLPIAGADRLKVTAELAVRDVVALLSFLATAEDDLSLATTLRSPLFGISEQDLFTLAHGRPAGQPLWEVLRNNRDTYQPILSVLDDLRDNVDFLRPYDLIERILTQHDGRAKLIGRLGDEAEDGIDSLLQQALIYEETSVPSLTGFLEWVRTDDLEIKRSPESAGDRIRVMTVHGAKGLEAPVVIMPDCGEMRGILRDKIIPDGEEVIWKATKNEQPARHAQAENAIKQAQAEERDRLLYVGMTRAENWLIVGAAGEVGKTPEASWYNMVEQGMTALGAAEHNFGFGLGLRFGEQLEALDVEETEDKPETVHKLPDVFSKPAPEAAPVPEVRSPSDLGGPKALPGAEGDETEVAKQRGTFIHRLLELLPEVPRDNWSDAAPRLLGLDVEEAEPFLTEAAAVLSDPELAYLFDDTALEEVALTADLGDAGPFYGIIDRLIVTDDSILAVDFKTNRVVPDTSDRVPEGLLRQMGAYHAMLVRIYPGHKIQTAILWTATSQLMMLDTDQTAAAFGRATAS</sequence>
<evidence type="ECO:0000256" key="14">
    <source>
        <dbReference type="ARBA" id="ARBA00048988"/>
    </source>
</evidence>
<evidence type="ECO:0000256" key="13">
    <source>
        <dbReference type="ARBA" id="ARBA00034923"/>
    </source>
</evidence>
<evidence type="ECO:0000259" key="17">
    <source>
        <dbReference type="PROSITE" id="PS51198"/>
    </source>
</evidence>
<keyword evidence="8" id="KW-0238">DNA-binding</keyword>
<dbReference type="EMBL" id="FNUZ01000003">
    <property type="protein sequence ID" value="SEG31572.1"/>
    <property type="molecule type" value="Genomic_DNA"/>
</dbReference>
<keyword evidence="4 15" id="KW-0378">Hydrolase</keyword>
<comment type="catalytic activity">
    <reaction evidence="14">
        <text>ATP + H2O = ADP + phosphate + H(+)</text>
        <dbReference type="Rhea" id="RHEA:13065"/>
        <dbReference type="ChEBI" id="CHEBI:15377"/>
        <dbReference type="ChEBI" id="CHEBI:15378"/>
        <dbReference type="ChEBI" id="CHEBI:30616"/>
        <dbReference type="ChEBI" id="CHEBI:43474"/>
        <dbReference type="ChEBI" id="CHEBI:456216"/>
        <dbReference type="EC" id="5.6.2.4"/>
    </reaction>
</comment>
<dbReference type="InterPro" id="IPR027417">
    <property type="entry name" value="P-loop_NTPase"/>
</dbReference>
<dbReference type="GO" id="GO:0005829">
    <property type="term" value="C:cytosol"/>
    <property type="evidence" value="ECO:0007669"/>
    <property type="project" value="TreeGrafter"/>
</dbReference>
<evidence type="ECO:0000256" key="16">
    <source>
        <dbReference type="SAM" id="MobiDB-lite"/>
    </source>
</evidence>
<keyword evidence="3" id="KW-0227">DNA damage</keyword>
<dbReference type="Gene3D" id="3.90.320.10">
    <property type="match status" value="1"/>
</dbReference>
<keyword evidence="5 15" id="KW-0347">Helicase</keyword>
<dbReference type="GO" id="GO:0003677">
    <property type="term" value="F:DNA binding"/>
    <property type="evidence" value="ECO:0007669"/>
    <property type="project" value="UniProtKB-KW"/>
</dbReference>
<evidence type="ECO:0000256" key="8">
    <source>
        <dbReference type="ARBA" id="ARBA00023125"/>
    </source>
</evidence>
<evidence type="ECO:0000256" key="3">
    <source>
        <dbReference type="ARBA" id="ARBA00022763"/>
    </source>
</evidence>
<name>A0A1H5Z5K5_9RHOB</name>
<evidence type="ECO:0000259" key="18">
    <source>
        <dbReference type="PROSITE" id="PS51217"/>
    </source>
</evidence>
<dbReference type="PANTHER" id="PTHR11070:SF2">
    <property type="entry name" value="ATP-DEPENDENT DNA HELICASE SRS2"/>
    <property type="match status" value="1"/>
</dbReference>
<evidence type="ECO:0000256" key="1">
    <source>
        <dbReference type="ARBA" id="ARBA00022722"/>
    </source>
</evidence>
<evidence type="ECO:0000256" key="11">
    <source>
        <dbReference type="ARBA" id="ARBA00034617"/>
    </source>
</evidence>